<organism evidence="9 10">
    <name type="scientific">Collybia nuda</name>
    <dbReference type="NCBI Taxonomy" id="64659"/>
    <lineage>
        <taxon>Eukaryota</taxon>
        <taxon>Fungi</taxon>
        <taxon>Dikarya</taxon>
        <taxon>Basidiomycota</taxon>
        <taxon>Agaricomycotina</taxon>
        <taxon>Agaricomycetes</taxon>
        <taxon>Agaricomycetidae</taxon>
        <taxon>Agaricales</taxon>
        <taxon>Tricholomatineae</taxon>
        <taxon>Clitocybaceae</taxon>
        <taxon>Collybia</taxon>
    </lineage>
</organism>
<sequence>MNSTVIESVVLLGLQGALFFSCRKYLLRSLYSDLQALSTPKATLPSPSSANTPNDFQAHSVLARSVFALSFAESCTMFMLLMAQALDIFTPATRLLHWRISLAILMTTILVFVPMCLSLLIMGRVFLSILPVALYLVGLSQVPLPAALATTSIGAATLARLIVVGTLILGLLSGFGAMTNVWAFIPRSKTAPTDADISTADHALQTIRSDLHKRTAETPQVQGGWLTRFRGGDSQSQELQGLQALEHQMSRNLDSLRQRRDTARYARSFQGRIINFGGRIFAIYCLIRVFNSLVNILLPVARRSSPVKNNTDVITDLLAYVLSLVSPVDIELEAVASFSRQLSLGLVGLIILTNIRLVLRGVTRVLRVTSRNRGASVMLLLLAQLMGIYLLTTIVQLRTSFPPPLPILRNDPNEHVNNTTSTPPTTTPDTTNLFSTIPEFEVFGSLFDWSFVIAAGGTAFWRWGKERVDGVGDL</sequence>
<dbReference type="InterPro" id="IPR022535">
    <property type="entry name" value="Golgi_pH-regulator_cons_dom"/>
</dbReference>
<comment type="caution">
    <text evidence="9">The sequence shown here is derived from an EMBL/GenBank/DDBJ whole genome shotgun (WGS) entry which is preliminary data.</text>
</comment>
<dbReference type="PANTHER" id="PTHR15948:SF0">
    <property type="entry name" value="GOLGI PH REGULATOR A-RELATED"/>
    <property type="match status" value="1"/>
</dbReference>
<evidence type="ECO:0000256" key="1">
    <source>
        <dbReference type="ARBA" id="ARBA00004141"/>
    </source>
</evidence>
<feature type="transmembrane region" description="Helical" evidence="6">
    <location>
        <begin position="161"/>
        <end position="185"/>
    </location>
</feature>
<feature type="transmembrane region" description="Helical" evidence="6">
    <location>
        <begin position="379"/>
        <end position="397"/>
    </location>
</feature>
<dbReference type="AlphaFoldDB" id="A0A9P6CHX0"/>
<evidence type="ECO:0000259" key="7">
    <source>
        <dbReference type="Pfam" id="PF12430"/>
    </source>
</evidence>
<feature type="transmembrane region" description="Helical" evidence="6">
    <location>
        <begin position="102"/>
        <end position="123"/>
    </location>
</feature>
<feature type="transmembrane region" description="Helical" evidence="6">
    <location>
        <begin position="61"/>
        <end position="81"/>
    </location>
</feature>
<evidence type="ECO:0000256" key="2">
    <source>
        <dbReference type="ARBA" id="ARBA00022692"/>
    </source>
</evidence>
<feature type="region of interest" description="Disordered" evidence="5">
    <location>
        <begin position="408"/>
        <end position="430"/>
    </location>
</feature>
<evidence type="ECO:0000259" key="8">
    <source>
        <dbReference type="Pfam" id="PF12537"/>
    </source>
</evidence>
<keyword evidence="10" id="KW-1185">Reference proteome</keyword>
<proteinExistence type="predicted"/>
<feature type="domain" description="Golgi pH regulator conserved" evidence="8">
    <location>
        <begin position="155"/>
        <end position="217"/>
    </location>
</feature>
<gene>
    <name evidence="9" type="ORF">BDZ94DRAFT_1221427</name>
</gene>
<reference evidence="9" key="1">
    <citation type="submission" date="2020-11" db="EMBL/GenBank/DDBJ databases">
        <authorList>
            <consortium name="DOE Joint Genome Institute"/>
            <person name="Ahrendt S."/>
            <person name="Riley R."/>
            <person name="Andreopoulos W."/>
            <person name="Labutti K."/>
            <person name="Pangilinan J."/>
            <person name="Ruiz-Duenas F.J."/>
            <person name="Barrasa J.M."/>
            <person name="Sanchez-Garcia M."/>
            <person name="Camarero S."/>
            <person name="Miyauchi S."/>
            <person name="Serrano A."/>
            <person name="Linde D."/>
            <person name="Babiker R."/>
            <person name="Drula E."/>
            <person name="Ayuso-Fernandez I."/>
            <person name="Pacheco R."/>
            <person name="Padilla G."/>
            <person name="Ferreira P."/>
            <person name="Barriuso J."/>
            <person name="Kellner H."/>
            <person name="Castanera R."/>
            <person name="Alfaro M."/>
            <person name="Ramirez L."/>
            <person name="Pisabarro A.G."/>
            <person name="Kuo A."/>
            <person name="Tritt A."/>
            <person name="Lipzen A."/>
            <person name="He G."/>
            <person name="Yan M."/>
            <person name="Ng V."/>
            <person name="Cullen D."/>
            <person name="Martin F."/>
            <person name="Rosso M.-N."/>
            <person name="Henrissat B."/>
            <person name="Hibbett D."/>
            <person name="Martinez A.T."/>
            <person name="Grigoriev I.V."/>
        </authorList>
    </citation>
    <scope>NUCLEOTIDE SEQUENCE</scope>
    <source>
        <strain evidence="9">CBS 247.69</strain>
    </source>
</reference>
<accession>A0A9P6CHX0</accession>
<evidence type="ECO:0000256" key="4">
    <source>
        <dbReference type="ARBA" id="ARBA00023136"/>
    </source>
</evidence>
<dbReference type="InterPro" id="IPR015672">
    <property type="entry name" value="GPHR/GTG"/>
</dbReference>
<dbReference type="PANTHER" id="PTHR15948">
    <property type="entry name" value="G-PROTEIN COUPLED RECEPTOR 89-RELATED"/>
    <property type="match status" value="1"/>
</dbReference>
<feature type="compositionally biased region" description="Low complexity" evidence="5">
    <location>
        <begin position="417"/>
        <end position="430"/>
    </location>
</feature>
<protein>
    <submittedName>
        <fullName evidence="9">Abscisic acid G-protein coupled receptor-domain-containing protein</fullName>
    </submittedName>
</protein>
<evidence type="ECO:0000256" key="6">
    <source>
        <dbReference type="SAM" id="Phobius"/>
    </source>
</evidence>
<feature type="transmembrane region" description="Helical" evidence="6">
    <location>
        <begin position="129"/>
        <end position="149"/>
    </location>
</feature>
<keyword evidence="3 6" id="KW-1133">Transmembrane helix</keyword>
<evidence type="ECO:0000256" key="3">
    <source>
        <dbReference type="ARBA" id="ARBA00022989"/>
    </source>
</evidence>
<evidence type="ECO:0000256" key="5">
    <source>
        <dbReference type="SAM" id="MobiDB-lite"/>
    </source>
</evidence>
<dbReference type="Pfam" id="PF12430">
    <property type="entry name" value="ABA_GPCR"/>
    <property type="match status" value="1"/>
</dbReference>
<dbReference type="Proteomes" id="UP000807353">
    <property type="component" value="Unassembled WGS sequence"/>
</dbReference>
<comment type="subcellular location">
    <subcellularLocation>
        <location evidence="1">Membrane</location>
        <topology evidence="1">Multi-pass membrane protein</topology>
    </subcellularLocation>
</comment>
<feature type="domain" description="Abscisic acid G-protein coupled receptor-like" evidence="7">
    <location>
        <begin position="265"/>
        <end position="466"/>
    </location>
</feature>
<keyword evidence="2 6" id="KW-0812">Transmembrane</keyword>
<dbReference type="InterPro" id="IPR025969">
    <property type="entry name" value="ABA_GPCR_dom"/>
</dbReference>
<dbReference type="GO" id="GO:0016020">
    <property type="term" value="C:membrane"/>
    <property type="evidence" value="ECO:0007669"/>
    <property type="project" value="UniProtKB-SubCell"/>
</dbReference>
<dbReference type="EMBL" id="MU150285">
    <property type="protein sequence ID" value="KAF9461349.1"/>
    <property type="molecule type" value="Genomic_DNA"/>
</dbReference>
<feature type="transmembrane region" description="Helical" evidence="6">
    <location>
        <begin position="442"/>
        <end position="461"/>
    </location>
</feature>
<dbReference type="OrthoDB" id="264392at2759"/>
<feature type="transmembrane region" description="Helical" evidence="6">
    <location>
        <begin position="342"/>
        <end position="359"/>
    </location>
</feature>
<evidence type="ECO:0000313" key="10">
    <source>
        <dbReference type="Proteomes" id="UP000807353"/>
    </source>
</evidence>
<name>A0A9P6CHX0_9AGAR</name>
<keyword evidence="9" id="KW-0675">Receptor</keyword>
<dbReference type="Pfam" id="PF12537">
    <property type="entry name" value="GPHR_N"/>
    <property type="match status" value="1"/>
</dbReference>
<keyword evidence="4 6" id="KW-0472">Membrane</keyword>
<feature type="transmembrane region" description="Helical" evidence="6">
    <location>
        <begin position="281"/>
        <end position="301"/>
    </location>
</feature>
<evidence type="ECO:0000313" key="9">
    <source>
        <dbReference type="EMBL" id="KAF9461349.1"/>
    </source>
</evidence>